<evidence type="ECO:0000313" key="4">
    <source>
        <dbReference type="Proteomes" id="UP001596106"/>
    </source>
</evidence>
<feature type="region of interest" description="Disordered" evidence="1">
    <location>
        <begin position="24"/>
        <end position="52"/>
    </location>
</feature>
<reference evidence="4" key="1">
    <citation type="journal article" date="2019" name="Int. J. Syst. Evol. Microbiol.">
        <title>The Global Catalogue of Microorganisms (GCM) 10K type strain sequencing project: providing services to taxonomists for standard genome sequencing and annotation.</title>
        <authorList>
            <consortium name="The Broad Institute Genomics Platform"/>
            <consortium name="The Broad Institute Genome Sequencing Center for Infectious Disease"/>
            <person name="Wu L."/>
            <person name="Ma J."/>
        </authorList>
    </citation>
    <scope>NUCLEOTIDE SEQUENCE [LARGE SCALE GENOMIC DNA]</scope>
    <source>
        <strain evidence="4">CCUG 55250</strain>
    </source>
</reference>
<keyword evidence="4" id="KW-1185">Reference proteome</keyword>
<proteinExistence type="predicted"/>
<dbReference type="RefSeq" id="WP_379850441.1">
    <property type="nucleotide sequence ID" value="NZ_JBHSMA010000014.1"/>
</dbReference>
<feature type="signal peptide" evidence="2">
    <location>
        <begin position="1"/>
        <end position="19"/>
    </location>
</feature>
<evidence type="ECO:0008006" key="5">
    <source>
        <dbReference type="Google" id="ProtNLM"/>
    </source>
</evidence>
<name>A0ABW0IHB5_9BACT</name>
<comment type="caution">
    <text evidence="3">The sequence shown here is derived from an EMBL/GenBank/DDBJ whole genome shotgun (WGS) entry which is preliminary data.</text>
</comment>
<organism evidence="3 4">
    <name type="scientific">Larkinella bovis</name>
    <dbReference type="NCBI Taxonomy" id="683041"/>
    <lineage>
        <taxon>Bacteria</taxon>
        <taxon>Pseudomonadati</taxon>
        <taxon>Bacteroidota</taxon>
        <taxon>Cytophagia</taxon>
        <taxon>Cytophagales</taxon>
        <taxon>Spirosomataceae</taxon>
        <taxon>Larkinella</taxon>
    </lineage>
</organism>
<keyword evidence="2" id="KW-0732">Signal</keyword>
<dbReference type="Proteomes" id="UP001596106">
    <property type="component" value="Unassembled WGS sequence"/>
</dbReference>
<evidence type="ECO:0000256" key="2">
    <source>
        <dbReference type="SAM" id="SignalP"/>
    </source>
</evidence>
<accession>A0ABW0IHB5</accession>
<feature type="chain" id="PRO_5046163942" description="Lipoprotein" evidence="2">
    <location>
        <begin position="20"/>
        <end position="187"/>
    </location>
</feature>
<dbReference type="EMBL" id="JBHSMA010000014">
    <property type="protein sequence ID" value="MFC5412686.1"/>
    <property type="molecule type" value="Genomic_DNA"/>
</dbReference>
<sequence>MRYTCTRFAVLIAALFLNACQTNQQSSEATKPADSTEMTTNRPDSEQDATPSDWLAKLMGPNDGLFRGVKLGDAVSDVKAKEEAEPFEEDADHLGYTIEYENLESVDIQYFLDKNKKVSGIQVDIYLNNRKSVDEHTKELTDYFTRQYGQPAQQSWKIAGKDRVTLTDVSKGKDFGLKLTFGSTPGV</sequence>
<evidence type="ECO:0000313" key="3">
    <source>
        <dbReference type="EMBL" id="MFC5412686.1"/>
    </source>
</evidence>
<evidence type="ECO:0000256" key="1">
    <source>
        <dbReference type="SAM" id="MobiDB-lite"/>
    </source>
</evidence>
<gene>
    <name evidence="3" type="ORF">ACFPMF_25395</name>
</gene>
<protein>
    <recommendedName>
        <fullName evidence="5">Lipoprotein</fullName>
    </recommendedName>
</protein>